<dbReference type="PRINTS" id="PR01166">
    <property type="entry name" value="CYCOXIDASEII"/>
</dbReference>
<keyword evidence="12 18" id="KW-0408">Iron</keyword>
<evidence type="ECO:0000256" key="7">
    <source>
        <dbReference type="ARBA" id="ARBA00022692"/>
    </source>
</evidence>
<dbReference type="SUPFAM" id="SSF49503">
    <property type="entry name" value="Cupredoxins"/>
    <property type="match status" value="1"/>
</dbReference>
<evidence type="ECO:0000259" key="20">
    <source>
        <dbReference type="PROSITE" id="PS50857"/>
    </source>
</evidence>
<dbReference type="GO" id="GO:0004129">
    <property type="term" value="F:cytochrome-c oxidase activity"/>
    <property type="evidence" value="ECO:0007669"/>
    <property type="project" value="UniProtKB-EC"/>
</dbReference>
<evidence type="ECO:0000256" key="16">
    <source>
        <dbReference type="ARBA" id="ARBA00031399"/>
    </source>
</evidence>
<feature type="domain" description="Cytochrome oxidase subunit II copper A binding" evidence="20">
    <location>
        <begin position="112"/>
        <end position="254"/>
    </location>
</feature>
<dbReference type="GO" id="GO:0016020">
    <property type="term" value="C:membrane"/>
    <property type="evidence" value="ECO:0007669"/>
    <property type="project" value="UniProtKB-SubCell"/>
</dbReference>
<evidence type="ECO:0000256" key="15">
    <source>
        <dbReference type="ARBA" id="ARBA00024688"/>
    </source>
</evidence>
<dbReference type="Pfam" id="PF00116">
    <property type="entry name" value="COX2"/>
    <property type="match status" value="1"/>
</dbReference>
<dbReference type="InterPro" id="IPR001505">
    <property type="entry name" value="Copper_CuA"/>
</dbReference>
<dbReference type="InterPro" id="IPR045187">
    <property type="entry name" value="CcO_II"/>
</dbReference>
<dbReference type="InterPro" id="IPR036909">
    <property type="entry name" value="Cyt_c-like_dom_sf"/>
</dbReference>
<protein>
    <recommendedName>
        <fullName evidence="3">cytochrome-c oxidase</fullName>
        <ecNumber evidence="3">7.1.1.9</ecNumber>
    </recommendedName>
    <alternativeName>
        <fullName evidence="16">Cytochrome aa3 subunit 2</fullName>
    </alternativeName>
</protein>
<evidence type="ECO:0000256" key="18">
    <source>
        <dbReference type="PROSITE-ProRule" id="PRU00433"/>
    </source>
</evidence>
<evidence type="ECO:0000256" key="19">
    <source>
        <dbReference type="SAM" id="Phobius"/>
    </source>
</evidence>
<evidence type="ECO:0000256" key="10">
    <source>
        <dbReference type="ARBA" id="ARBA00022982"/>
    </source>
</evidence>
<comment type="similarity">
    <text evidence="2">Belongs to the cytochrome c oxidase subunit 2 family.</text>
</comment>
<evidence type="ECO:0000256" key="1">
    <source>
        <dbReference type="ARBA" id="ARBA00004141"/>
    </source>
</evidence>
<evidence type="ECO:0000256" key="5">
    <source>
        <dbReference type="ARBA" id="ARBA00022617"/>
    </source>
</evidence>
<sequence length="465" mass="51475">MAIAIAVIVLVLASVVFYFLSPWHLTPLASNWGAIDATIGITFWVTGVVFVLVNLFLAWAIIRYRYDRRRRASYEPENRKLEAWLTVVTTLGIAALLAPGLWVWAQYVSPPDDAHEVEVVGQQWHWSFRYPGADGKLGAVHTSLIDDDNPFGMRPDDPHGRDDVLVHSPRLVLPLDRPVKLLLRSKDVIHNFQVAQFRAKMDMVPGQVSYLWLTPTRTGEFEILCAELCGLGHFAMRGRVEVMEAADFDAWLARQPTWAEQLAAPAGDPASGAALYAVCAACHGPRGEGSLALNAPRLAGMEPWYARRQLRYFRDGARGAHPDDTHGAQMRAFAAVLADDRAIADVAAHLATLDAPRPRNTVHGDLRRGERLYRTCAACHGNDAQGIRAVRAPRLAGLDDWYLERQLLNFRQGIRGRHPDDHYGWQMAEMSRVLASEQAVRNVVAYIATLGVAGAASEANAQGED</sequence>
<keyword evidence="6" id="KW-0679">Respiratory chain</keyword>
<dbReference type="EMBL" id="JACHHX010000003">
    <property type="protein sequence ID" value="MBB5014647.1"/>
    <property type="molecule type" value="Genomic_DNA"/>
</dbReference>
<keyword evidence="23" id="KW-1185">Reference proteome</keyword>
<dbReference type="GO" id="GO:0005507">
    <property type="term" value="F:copper ion binding"/>
    <property type="evidence" value="ECO:0007669"/>
    <property type="project" value="InterPro"/>
</dbReference>
<keyword evidence="5 18" id="KW-0349">Heme</keyword>
<keyword evidence="11 19" id="KW-1133">Transmembrane helix</keyword>
<dbReference type="SUPFAM" id="SSF46626">
    <property type="entry name" value="Cytochrome c"/>
    <property type="match status" value="2"/>
</dbReference>
<keyword evidence="10" id="KW-0249">Electron transport</keyword>
<dbReference type="EC" id="7.1.1.9" evidence="3"/>
<evidence type="ECO:0000259" key="21">
    <source>
        <dbReference type="PROSITE" id="PS51007"/>
    </source>
</evidence>
<dbReference type="InterPro" id="IPR036257">
    <property type="entry name" value="Cyt_c_oxidase_su2_TM_sf"/>
</dbReference>
<evidence type="ECO:0000256" key="12">
    <source>
        <dbReference type="ARBA" id="ARBA00023004"/>
    </source>
</evidence>
<dbReference type="PANTHER" id="PTHR22888">
    <property type="entry name" value="CYTOCHROME C OXIDASE, SUBUNIT II"/>
    <property type="match status" value="1"/>
</dbReference>
<dbReference type="GO" id="GO:0016491">
    <property type="term" value="F:oxidoreductase activity"/>
    <property type="evidence" value="ECO:0007669"/>
    <property type="project" value="InterPro"/>
</dbReference>
<dbReference type="SUPFAM" id="SSF81464">
    <property type="entry name" value="Cytochrome c oxidase subunit II-like, transmembrane region"/>
    <property type="match status" value="1"/>
</dbReference>
<evidence type="ECO:0000313" key="22">
    <source>
        <dbReference type="EMBL" id="MBB5014647.1"/>
    </source>
</evidence>
<dbReference type="Gene3D" id="2.60.40.420">
    <property type="entry name" value="Cupredoxins - blue copper proteins"/>
    <property type="match status" value="1"/>
</dbReference>
<dbReference type="PROSITE" id="PS50857">
    <property type="entry name" value="COX2_CUA"/>
    <property type="match status" value="1"/>
</dbReference>
<comment type="caution">
    <text evidence="22">The sequence shown here is derived from an EMBL/GenBank/DDBJ whole genome shotgun (WGS) entry which is preliminary data.</text>
</comment>
<dbReference type="InterPro" id="IPR009056">
    <property type="entry name" value="Cyt_c-like_dom"/>
</dbReference>
<keyword evidence="14 19" id="KW-0472">Membrane</keyword>
<evidence type="ECO:0000256" key="14">
    <source>
        <dbReference type="ARBA" id="ARBA00023136"/>
    </source>
</evidence>
<dbReference type="Gene3D" id="1.10.287.90">
    <property type="match status" value="1"/>
</dbReference>
<keyword evidence="7 19" id="KW-0812">Transmembrane</keyword>
<evidence type="ECO:0000256" key="3">
    <source>
        <dbReference type="ARBA" id="ARBA00012949"/>
    </source>
</evidence>
<comment type="function">
    <text evidence="15">Subunits I and II form the functional core of the enzyme complex. Electrons originating in cytochrome c are transferred via heme a and Cu(A) to the binuclear center formed by heme a3 and Cu(B).</text>
</comment>
<evidence type="ECO:0000256" key="2">
    <source>
        <dbReference type="ARBA" id="ARBA00007866"/>
    </source>
</evidence>
<keyword evidence="9" id="KW-1278">Translocase</keyword>
<keyword evidence="13" id="KW-0186">Copper</keyword>
<evidence type="ECO:0000256" key="17">
    <source>
        <dbReference type="ARBA" id="ARBA00047816"/>
    </source>
</evidence>
<proteinExistence type="inferred from homology"/>
<organism evidence="22 23">
    <name type="scientific">Rehaibacterium terrae</name>
    <dbReference type="NCBI Taxonomy" id="1341696"/>
    <lineage>
        <taxon>Bacteria</taxon>
        <taxon>Pseudomonadati</taxon>
        <taxon>Pseudomonadota</taxon>
        <taxon>Gammaproteobacteria</taxon>
        <taxon>Lysobacterales</taxon>
        <taxon>Lysobacteraceae</taxon>
        <taxon>Rehaibacterium</taxon>
    </lineage>
</organism>
<dbReference type="Pfam" id="PF00034">
    <property type="entry name" value="Cytochrom_C"/>
    <property type="match status" value="2"/>
</dbReference>
<comment type="catalytic activity">
    <reaction evidence="17">
        <text>4 Fe(II)-[cytochrome c] + O2 + 8 H(+)(in) = 4 Fe(III)-[cytochrome c] + 2 H2O + 4 H(+)(out)</text>
        <dbReference type="Rhea" id="RHEA:11436"/>
        <dbReference type="Rhea" id="RHEA-COMP:10350"/>
        <dbReference type="Rhea" id="RHEA-COMP:14399"/>
        <dbReference type="ChEBI" id="CHEBI:15377"/>
        <dbReference type="ChEBI" id="CHEBI:15378"/>
        <dbReference type="ChEBI" id="CHEBI:15379"/>
        <dbReference type="ChEBI" id="CHEBI:29033"/>
        <dbReference type="ChEBI" id="CHEBI:29034"/>
        <dbReference type="EC" id="7.1.1.9"/>
    </reaction>
</comment>
<dbReference type="PROSITE" id="PS51007">
    <property type="entry name" value="CYTC"/>
    <property type="match status" value="2"/>
</dbReference>
<evidence type="ECO:0000256" key="8">
    <source>
        <dbReference type="ARBA" id="ARBA00022723"/>
    </source>
</evidence>
<dbReference type="RefSeq" id="WP_183947235.1">
    <property type="nucleotide sequence ID" value="NZ_JACHHX010000003.1"/>
</dbReference>
<gene>
    <name evidence="22" type="ORF">HNQ58_000523</name>
</gene>
<keyword evidence="8 18" id="KW-0479">Metal-binding</keyword>
<reference evidence="22 23" key="1">
    <citation type="submission" date="2020-08" db="EMBL/GenBank/DDBJ databases">
        <title>Genomic Encyclopedia of Type Strains, Phase IV (KMG-IV): sequencing the most valuable type-strain genomes for metagenomic binning, comparative biology and taxonomic classification.</title>
        <authorList>
            <person name="Goeker M."/>
        </authorList>
    </citation>
    <scope>NUCLEOTIDE SEQUENCE [LARGE SCALE GENOMIC DNA]</scope>
    <source>
        <strain evidence="22 23">DSM 25897</strain>
    </source>
</reference>
<feature type="domain" description="Cytochrome c" evidence="21">
    <location>
        <begin position="364"/>
        <end position="451"/>
    </location>
</feature>
<evidence type="ECO:0000256" key="11">
    <source>
        <dbReference type="ARBA" id="ARBA00022989"/>
    </source>
</evidence>
<feature type="transmembrane region" description="Helical" evidence="19">
    <location>
        <begin position="83"/>
        <end position="105"/>
    </location>
</feature>
<feature type="transmembrane region" description="Helical" evidence="19">
    <location>
        <begin position="41"/>
        <end position="62"/>
    </location>
</feature>
<evidence type="ECO:0000256" key="4">
    <source>
        <dbReference type="ARBA" id="ARBA00022448"/>
    </source>
</evidence>
<dbReference type="PROSITE" id="PS00078">
    <property type="entry name" value="COX2"/>
    <property type="match status" value="1"/>
</dbReference>
<dbReference type="PANTHER" id="PTHR22888:SF9">
    <property type="entry name" value="CYTOCHROME C OXIDASE SUBUNIT 2"/>
    <property type="match status" value="1"/>
</dbReference>
<keyword evidence="4" id="KW-0813">Transport</keyword>
<dbReference type="AlphaFoldDB" id="A0A7W7XYF7"/>
<accession>A0A7W7XYF7</accession>
<dbReference type="Gene3D" id="1.10.760.10">
    <property type="entry name" value="Cytochrome c-like domain"/>
    <property type="match status" value="2"/>
</dbReference>
<dbReference type="GO" id="GO:0020037">
    <property type="term" value="F:heme binding"/>
    <property type="evidence" value="ECO:0007669"/>
    <property type="project" value="InterPro"/>
</dbReference>
<dbReference type="InterPro" id="IPR014222">
    <property type="entry name" value="Cyt_c_oxidase_su2"/>
</dbReference>
<dbReference type="GO" id="GO:0042773">
    <property type="term" value="P:ATP synthesis coupled electron transport"/>
    <property type="evidence" value="ECO:0007669"/>
    <property type="project" value="TreeGrafter"/>
</dbReference>
<dbReference type="InterPro" id="IPR002429">
    <property type="entry name" value="CcO_II-like_C"/>
</dbReference>
<evidence type="ECO:0000256" key="9">
    <source>
        <dbReference type="ARBA" id="ARBA00022967"/>
    </source>
</evidence>
<evidence type="ECO:0000313" key="23">
    <source>
        <dbReference type="Proteomes" id="UP000519004"/>
    </source>
</evidence>
<dbReference type="InterPro" id="IPR008972">
    <property type="entry name" value="Cupredoxin"/>
</dbReference>
<name>A0A7W7XYF7_9GAMM</name>
<evidence type="ECO:0000256" key="13">
    <source>
        <dbReference type="ARBA" id="ARBA00023008"/>
    </source>
</evidence>
<dbReference type="NCBIfam" id="TIGR02866">
    <property type="entry name" value="CoxB"/>
    <property type="match status" value="1"/>
</dbReference>
<dbReference type="Proteomes" id="UP000519004">
    <property type="component" value="Unassembled WGS sequence"/>
</dbReference>
<dbReference type="CDD" id="cd13919">
    <property type="entry name" value="CuRO_HCO_II_like_5"/>
    <property type="match status" value="1"/>
</dbReference>
<comment type="subcellular location">
    <subcellularLocation>
        <location evidence="1">Membrane</location>
        <topology evidence="1">Multi-pass membrane protein</topology>
    </subcellularLocation>
</comment>
<evidence type="ECO:0000256" key="6">
    <source>
        <dbReference type="ARBA" id="ARBA00022660"/>
    </source>
</evidence>
<feature type="domain" description="Cytochrome c" evidence="21">
    <location>
        <begin position="267"/>
        <end position="354"/>
    </location>
</feature>